<evidence type="ECO:0000313" key="3">
    <source>
        <dbReference type="Proteomes" id="UP000280791"/>
    </source>
</evidence>
<keyword evidence="1" id="KW-0812">Transmembrane</keyword>
<keyword evidence="1" id="KW-0472">Membrane</keyword>
<feature type="transmembrane region" description="Helical" evidence="1">
    <location>
        <begin position="65"/>
        <end position="91"/>
    </location>
</feature>
<name>A0A497YFC0_9BACL</name>
<feature type="transmembrane region" description="Helical" evidence="1">
    <location>
        <begin position="38"/>
        <end position="58"/>
    </location>
</feature>
<gene>
    <name evidence="2" type="ORF">DFR62_1833</name>
</gene>
<sequence>MPRTNMGKISFAMLLILIIQIISIVNMLFINGLGALTIILYSFVTAPLGLLFGIGGIVKETGSSLIVPWLTTTVSAIMLALFLITLFGFSFGG</sequence>
<dbReference type="PRINTS" id="PR00173">
    <property type="entry name" value="EDTRNSPORT"/>
</dbReference>
<feature type="transmembrane region" description="Helical" evidence="1">
    <location>
        <begin position="12"/>
        <end position="32"/>
    </location>
</feature>
<organism evidence="2 3">
    <name type="scientific">Planococcus citreus</name>
    <dbReference type="NCBI Taxonomy" id="1373"/>
    <lineage>
        <taxon>Bacteria</taxon>
        <taxon>Bacillati</taxon>
        <taxon>Bacillota</taxon>
        <taxon>Bacilli</taxon>
        <taxon>Bacillales</taxon>
        <taxon>Caryophanaceae</taxon>
        <taxon>Planococcus</taxon>
    </lineage>
</organism>
<dbReference type="AlphaFoldDB" id="A0A497YFC0"/>
<keyword evidence="3" id="KW-1185">Reference proteome</keyword>
<dbReference type="Proteomes" id="UP000280791">
    <property type="component" value="Unassembled WGS sequence"/>
</dbReference>
<comment type="caution">
    <text evidence="2">The sequence shown here is derived from an EMBL/GenBank/DDBJ whole genome shotgun (WGS) entry which is preliminary data.</text>
</comment>
<dbReference type="RefSeq" id="WP_135449320.1">
    <property type="nucleotide sequence ID" value="NZ_QBEW01000012.1"/>
</dbReference>
<evidence type="ECO:0000313" key="2">
    <source>
        <dbReference type="EMBL" id="RLJ87035.1"/>
    </source>
</evidence>
<accession>A0A497YFC0</accession>
<keyword evidence="1" id="KW-1133">Transmembrane helix</keyword>
<evidence type="ECO:0000256" key="1">
    <source>
        <dbReference type="SAM" id="Phobius"/>
    </source>
</evidence>
<reference evidence="2 3" key="1">
    <citation type="submission" date="2018-10" db="EMBL/GenBank/DDBJ databases">
        <title>Genomic Encyclopedia of Type Strains, Phase IV (KMG-IV): sequencing the most valuable type-strain genomes for metagenomic binning, comparative biology and taxonomic classification.</title>
        <authorList>
            <person name="Goeker M."/>
        </authorList>
    </citation>
    <scope>NUCLEOTIDE SEQUENCE [LARGE SCALE GENOMIC DNA]</scope>
    <source>
        <strain evidence="2 3">DSM 20549</strain>
    </source>
</reference>
<protein>
    <submittedName>
        <fullName evidence="2">Uncharacterized protein</fullName>
    </submittedName>
</protein>
<dbReference type="OrthoDB" id="2429128at2"/>
<proteinExistence type="predicted"/>
<dbReference type="EMBL" id="RCCP01000002">
    <property type="protein sequence ID" value="RLJ87035.1"/>
    <property type="molecule type" value="Genomic_DNA"/>
</dbReference>